<reference evidence="2 3" key="1">
    <citation type="journal article" date="2017" name="Mol. Ecol.">
        <title>Comparative and population genomic landscape of Phellinus noxius: A hypervariable fungus causing root rot in trees.</title>
        <authorList>
            <person name="Chung C.L."/>
            <person name="Lee T.J."/>
            <person name="Akiba M."/>
            <person name="Lee H.H."/>
            <person name="Kuo T.H."/>
            <person name="Liu D."/>
            <person name="Ke H.M."/>
            <person name="Yokoi T."/>
            <person name="Roa M.B."/>
            <person name="Lu M.J."/>
            <person name="Chang Y.Y."/>
            <person name="Ann P.J."/>
            <person name="Tsai J.N."/>
            <person name="Chen C.Y."/>
            <person name="Tzean S.S."/>
            <person name="Ota Y."/>
            <person name="Hattori T."/>
            <person name="Sahashi N."/>
            <person name="Liou R.F."/>
            <person name="Kikuchi T."/>
            <person name="Tsai I.J."/>
        </authorList>
    </citation>
    <scope>NUCLEOTIDE SEQUENCE [LARGE SCALE GENOMIC DNA]</scope>
    <source>
        <strain evidence="2 3">FFPRI411160</strain>
    </source>
</reference>
<sequence length="485" mass="54293">MAVSLNSTTKNPGREAGKDHSTVNCSSHRWLNRRDIQDLKLPGIKTLAGVISGAARSVAAAAVEGAVESPALEDDFSVIDEAEVEERGASGVRGMREREEEEREEEKGGVWAENEVYKYKPVIRKVRPVSIPELGDEFRVVWRRHPNELANLPELLLRPPNIRLTACIIQEWLDALELTEGGFLTEREVWLFEYIVTSHEKVLAWDANKQLLQVVFDLQDLNRVSIRDVAILPFVETLAEQFSGTGIYTNLDFDVAFNQRKIDPESRNMTTFNTPLRTFRLTVLPMGYTNSPQIMHNDVAFMLQDEIGGCASVYIDDAGIKGPKTRILTHIGAYGGTISGKKLRLGKSVGKIVGHKCIFDSRVPEDQKVQKIKDWPACTTVMEVQGFLGTSSVLRIFIKGYSMIAQPLICLTCKNAIFKFGKEELEAIEKMKQAIMNSPALMAIDYESEWAIILQVDSSVIGVGWILGQEHEDGKRRVNRFGSIN</sequence>
<evidence type="ECO:0000313" key="3">
    <source>
        <dbReference type="Proteomes" id="UP000217199"/>
    </source>
</evidence>
<dbReference type="InterPro" id="IPR043502">
    <property type="entry name" value="DNA/RNA_pol_sf"/>
</dbReference>
<protein>
    <submittedName>
        <fullName evidence="2">Gag-pol poly</fullName>
    </submittedName>
</protein>
<keyword evidence="3" id="KW-1185">Reference proteome</keyword>
<dbReference type="InterPro" id="IPR051320">
    <property type="entry name" value="Viral_Replic_Matur_Polypro"/>
</dbReference>
<organism evidence="2 3">
    <name type="scientific">Pyrrhoderma noxium</name>
    <dbReference type="NCBI Taxonomy" id="2282107"/>
    <lineage>
        <taxon>Eukaryota</taxon>
        <taxon>Fungi</taxon>
        <taxon>Dikarya</taxon>
        <taxon>Basidiomycota</taxon>
        <taxon>Agaricomycotina</taxon>
        <taxon>Agaricomycetes</taxon>
        <taxon>Hymenochaetales</taxon>
        <taxon>Hymenochaetaceae</taxon>
        <taxon>Pyrrhoderma</taxon>
    </lineage>
</organism>
<dbReference type="EMBL" id="NBII01000006">
    <property type="protein sequence ID" value="PAV17577.1"/>
    <property type="molecule type" value="Genomic_DNA"/>
</dbReference>
<feature type="region of interest" description="Disordered" evidence="1">
    <location>
        <begin position="1"/>
        <end position="26"/>
    </location>
</feature>
<dbReference type="Proteomes" id="UP000217199">
    <property type="component" value="Unassembled WGS sequence"/>
</dbReference>
<comment type="caution">
    <text evidence="2">The sequence shown here is derived from an EMBL/GenBank/DDBJ whole genome shotgun (WGS) entry which is preliminary data.</text>
</comment>
<dbReference type="InParanoid" id="A0A286UDD5"/>
<name>A0A286UDD5_9AGAM</name>
<evidence type="ECO:0000313" key="2">
    <source>
        <dbReference type="EMBL" id="PAV17577.1"/>
    </source>
</evidence>
<dbReference type="CDD" id="cd01647">
    <property type="entry name" value="RT_LTR"/>
    <property type="match status" value="1"/>
</dbReference>
<dbReference type="SUPFAM" id="SSF56672">
    <property type="entry name" value="DNA/RNA polymerases"/>
    <property type="match status" value="1"/>
</dbReference>
<proteinExistence type="predicted"/>
<dbReference type="InterPro" id="IPR043128">
    <property type="entry name" value="Rev_trsase/Diguanyl_cyclase"/>
</dbReference>
<gene>
    <name evidence="2" type="ORF">PNOK_0606300</name>
</gene>
<accession>A0A286UDD5</accession>
<dbReference type="OrthoDB" id="5599163at2759"/>
<dbReference type="PANTHER" id="PTHR33064">
    <property type="entry name" value="POL PROTEIN"/>
    <property type="match status" value="1"/>
</dbReference>
<dbReference type="AlphaFoldDB" id="A0A286UDD5"/>
<feature type="compositionally biased region" description="Polar residues" evidence="1">
    <location>
        <begin position="1"/>
        <end position="11"/>
    </location>
</feature>
<dbReference type="Gene3D" id="3.10.10.10">
    <property type="entry name" value="HIV Type 1 Reverse Transcriptase, subunit A, domain 1"/>
    <property type="match status" value="1"/>
</dbReference>
<dbReference type="PANTHER" id="PTHR33064:SF37">
    <property type="entry name" value="RIBONUCLEASE H"/>
    <property type="match status" value="1"/>
</dbReference>
<feature type="compositionally biased region" description="Basic and acidic residues" evidence="1">
    <location>
        <begin position="12"/>
        <end position="21"/>
    </location>
</feature>
<dbReference type="STRING" id="2282107.A0A286UDD5"/>
<evidence type="ECO:0000256" key="1">
    <source>
        <dbReference type="SAM" id="MobiDB-lite"/>
    </source>
</evidence>
<dbReference type="Gene3D" id="3.30.70.270">
    <property type="match status" value="2"/>
</dbReference>